<dbReference type="GO" id="GO:0005886">
    <property type="term" value="C:plasma membrane"/>
    <property type="evidence" value="ECO:0007669"/>
    <property type="project" value="UniProtKB-SubCell"/>
</dbReference>
<dbReference type="RefSeq" id="WP_015544018.1">
    <property type="nucleotide sequence ID" value="NZ_FRAH01000058.1"/>
</dbReference>
<dbReference type="Proteomes" id="UP000183975">
    <property type="component" value="Unassembled WGS sequence"/>
</dbReference>
<feature type="transmembrane region" description="Helical" evidence="1">
    <location>
        <begin position="154"/>
        <end position="178"/>
    </location>
</feature>
<feature type="transmembrane region" description="Helical" evidence="1">
    <location>
        <begin position="69"/>
        <end position="90"/>
    </location>
</feature>
<feature type="transmembrane region" description="Helical" evidence="1">
    <location>
        <begin position="190"/>
        <end position="215"/>
    </location>
</feature>
<sequence>MLIFRFEWKRKRKYILIWAATLAVCIFSMTPVYYGMIETVETLPVEFTQGGFFETVGISLELLMEPLGMYSFLTGFFMVAGGIFGMHLGLSLHTEECTGNTAEYLYTKPCGRKQIYMGKLLCALAGICVTGIFYLATSFLTMTLFRFGFPIGEFFLVAGSFILISLFFALLGLMVGIFHPNNRSPLLTAGLVVFVEYCITSFSRTVNIRAIGFLSPFSFFSPAEIHNAGTYSWDYMLWYLLLLFGFALLAYWKILKRDIALAV</sequence>
<protein>
    <submittedName>
        <fullName evidence="2">ABC-2 type transport system permease protein</fullName>
    </submittedName>
</protein>
<dbReference type="OrthoDB" id="9800309at2"/>
<name>A0A1M6X091_9FIRM</name>
<keyword evidence="1" id="KW-1133">Transmembrane helix</keyword>
<reference evidence="2 3" key="1">
    <citation type="submission" date="2016-11" db="EMBL/GenBank/DDBJ databases">
        <authorList>
            <person name="Jaros S."/>
            <person name="Januszkiewicz K."/>
            <person name="Wedrychowicz H."/>
        </authorList>
    </citation>
    <scope>NUCLEOTIDE SEQUENCE [LARGE SCALE GENOMIC DNA]</scope>
    <source>
        <strain evidence="2 3">DSM 14214</strain>
    </source>
</reference>
<dbReference type="EMBL" id="FRAH01000058">
    <property type="protein sequence ID" value="SHK99269.1"/>
    <property type="molecule type" value="Genomic_DNA"/>
</dbReference>
<feature type="transmembrane region" description="Helical" evidence="1">
    <location>
        <begin position="120"/>
        <end position="142"/>
    </location>
</feature>
<organism evidence="2 3">
    <name type="scientific">Anaerotignum lactatifermentans DSM 14214</name>
    <dbReference type="NCBI Taxonomy" id="1121323"/>
    <lineage>
        <taxon>Bacteria</taxon>
        <taxon>Bacillati</taxon>
        <taxon>Bacillota</taxon>
        <taxon>Clostridia</taxon>
        <taxon>Lachnospirales</taxon>
        <taxon>Anaerotignaceae</taxon>
        <taxon>Anaerotignum</taxon>
    </lineage>
</organism>
<evidence type="ECO:0000313" key="3">
    <source>
        <dbReference type="Proteomes" id="UP000183975"/>
    </source>
</evidence>
<dbReference type="AlphaFoldDB" id="A0A1M6X091"/>
<accession>A0A1M6X091</accession>
<keyword evidence="1" id="KW-0812">Transmembrane</keyword>
<keyword evidence="1" id="KW-0472">Membrane</keyword>
<gene>
    <name evidence="2" type="ORF">SAMN02745138_02693</name>
</gene>
<evidence type="ECO:0000313" key="2">
    <source>
        <dbReference type="EMBL" id="SHK99269.1"/>
    </source>
</evidence>
<dbReference type="GO" id="GO:0140359">
    <property type="term" value="F:ABC-type transporter activity"/>
    <property type="evidence" value="ECO:0007669"/>
    <property type="project" value="InterPro"/>
</dbReference>
<feature type="transmembrane region" description="Helical" evidence="1">
    <location>
        <begin position="235"/>
        <end position="252"/>
    </location>
</feature>
<feature type="transmembrane region" description="Helical" evidence="1">
    <location>
        <begin position="14"/>
        <end position="34"/>
    </location>
</feature>
<evidence type="ECO:0000256" key="1">
    <source>
        <dbReference type="SAM" id="Phobius"/>
    </source>
</evidence>
<proteinExistence type="predicted"/>
<keyword evidence="3" id="KW-1185">Reference proteome</keyword>
<dbReference type="Pfam" id="PF12679">
    <property type="entry name" value="ABC2_membrane_2"/>
    <property type="match status" value="1"/>
</dbReference>